<evidence type="ECO:0000313" key="15">
    <source>
        <dbReference type="Proteomes" id="UP001254608"/>
    </source>
</evidence>
<dbReference type="PRINTS" id="PR01021">
    <property type="entry name" value="OMPADOMAIN"/>
</dbReference>
<feature type="compositionally biased region" description="Basic and acidic residues" evidence="11">
    <location>
        <begin position="484"/>
        <end position="502"/>
    </location>
</feature>
<keyword evidence="9" id="KW-0998">Cell outer membrane</keyword>
<dbReference type="Pfam" id="PF02412">
    <property type="entry name" value="TSP_3"/>
    <property type="match status" value="5"/>
</dbReference>
<comment type="subcellular location">
    <subcellularLocation>
        <location evidence="1">Cell outer membrane</location>
        <topology evidence="1">Multi-pass membrane protein</topology>
    </subcellularLocation>
</comment>
<feature type="signal peptide" evidence="12">
    <location>
        <begin position="1"/>
        <end position="20"/>
    </location>
</feature>
<dbReference type="InterPro" id="IPR027385">
    <property type="entry name" value="Beta-barrel_OMP"/>
</dbReference>
<evidence type="ECO:0000313" key="14">
    <source>
        <dbReference type="EMBL" id="MDT0495991.1"/>
    </source>
</evidence>
<feature type="domain" description="OmpA-like" evidence="13">
    <location>
        <begin position="384"/>
        <end position="501"/>
    </location>
</feature>
<comment type="caution">
    <text evidence="14">The sequence shown here is derived from an EMBL/GenBank/DDBJ whole genome shotgun (WGS) entry which is preliminary data.</text>
</comment>
<dbReference type="SUPFAM" id="SSF56925">
    <property type="entry name" value="OMPA-like"/>
    <property type="match status" value="1"/>
</dbReference>
<keyword evidence="6" id="KW-0406">Ion transport</keyword>
<dbReference type="PROSITE" id="PS51123">
    <property type="entry name" value="OMPA_2"/>
    <property type="match status" value="1"/>
</dbReference>
<dbReference type="Gene3D" id="2.40.160.20">
    <property type="match status" value="1"/>
</dbReference>
<feature type="region of interest" description="Disordered" evidence="11">
    <location>
        <begin position="477"/>
        <end position="502"/>
    </location>
</feature>
<feature type="chain" id="PRO_5046392864" evidence="12">
    <location>
        <begin position="21"/>
        <end position="502"/>
    </location>
</feature>
<proteinExistence type="predicted"/>
<dbReference type="PANTHER" id="PTHR30329:SF21">
    <property type="entry name" value="LIPOPROTEIN YIAD-RELATED"/>
    <property type="match status" value="1"/>
</dbReference>
<dbReference type="PANTHER" id="PTHR30329">
    <property type="entry name" value="STATOR ELEMENT OF FLAGELLAR MOTOR COMPLEX"/>
    <property type="match status" value="1"/>
</dbReference>
<dbReference type="PRINTS" id="PR01023">
    <property type="entry name" value="NAFLGMOTY"/>
</dbReference>
<evidence type="ECO:0000256" key="3">
    <source>
        <dbReference type="ARBA" id="ARBA00022452"/>
    </source>
</evidence>
<dbReference type="Proteomes" id="UP001254608">
    <property type="component" value="Unassembled WGS sequence"/>
</dbReference>
<evidence type="ECO:0000256" key="7">
    <source>
        <dbReference type="ARBA" id="ARBA00023114"/>
    </source>
</evidence>
<evidence type="ECO:0000256" key="11">
    <source>
        <dbReference type="SAM" id="MobiDB-lite"/>
    </source>
</evidence>
<evidence type="ECO:0000256" key="12">
    <source>
        <dbReference type="SAM" id="SignalP"/>
    </source>
</evidence>
<keyword evidence="2" id="KW-0813">Transport</keyword>
<evidence type="ECO:0000256" key="10">
    <source>
        <dbReference type="PROSITE-ProRule" id="PRU00473"/>
    </source>
</evidence>
<evidence type="ECO:0000256" key="6">
    <source>
        <dbReference type="ARBA" id="ARBA00023065"/>
    </source>
</evidence>
<dbReference type="InterPro" id="IPR036737">
    <property type="entry name" value="OmpA-like_sf"/>
</dbReference>
<evidence type="ECO:0000256" key="1">
    <source>
        <dbReference type="ARBA" id="ARBA00004571"/>
    </source>
</evidence>
<evidence type="ECO:0000256" key="4">
    <source>
        <dbReference type="ARBA" id="ARBA00022692"/>
    </source>
</evidence>
<dbReference type="Pfam" id="PF13505">
    <property type="entry name" value="OMP_b-brl"/>
    <property type="match status" value="1"/>
</dbReference>
<dbReference type="CDD" id="cd07185">
    <property type="entry name" value="OmpA_C-like"/>
    <property type="match status" value="1"/>
</dbReference>
<keyword evidence="15" id="KW-1185">Reference proteome</keyword>
<evidence type="ECO:0000256" key="5">
    <source>
        <dbReference type="ARBA" id="ARBA00022729"/>
    </source>
</evidence>
<dbReference type="InterPro" id="IPR028974">
    <property type="entry name" value="TSP_type-3_rpt"/>
</dbReference>
<evidence type="ECO:0000256" key="9">
    <source>
        <dbReference type="ARBA" id="ARBA00023237"/>
    </source>
</evidence>
<evidence type="ECO:0000256" key="8">
    <source>
        <dbReference type="ARBA" id="ARBA00023136"/>
    </source>
</evidence>
<keyword evidence="4" id="KW-0812">Transmembrane</keyword>
<dbReference type="SUPFAM" id="SSF103647">
    <property type="entry name" value="TSP type-3 repeat"/>
    <property type="match status" value="2"/>
</dbReference>
<dbReference type="RefSeq" id="WP_311363382.1">
    <property type="nucleotide sequence ID" value="NZ_JAVRIC010000001.1"/>
</dbReference>
<keyword evidence="3" id="KW-1134">Transmembrane beta strand</keyword>
<feature type="region of interest" description="Disordered" evidence="11">
    <location>
        <begin position="226"/>
        <end position="286"/>
    </location>
</feature>
<dbReference type="InterPro" id="IPR050330">
    <property type="entry name" value="Bact_OuterMem_StrucFunc"/>
</dbReference>
<sequence length="502" mass="52847">MLRQGWLILAALMVASPIWAQDEPDNRWYVSPLVGGIVSDTSDYDSGIAAYITAGRPLNQWLTLEFEGHYAKIDVDDLISDNDYEKYGVGVSALLFPLGANGSLKPYLLAGIAGQGISFLQEDTGSLGLAAGGGIVQQLSNHWDFRVDLRYALDMVAGQGVVEDDTFYNWIGTVGFRYRIGTWPNDSDRDGVPDSADACPNTPRGVAVGPNGCPLDGDGDGVLDKDDRCPDTPPGVPVGADGCERDSDGDGVPDSLDKCPNTPAGAAVDAEGCPRDSDGDGVPDYADKCPNTPAGVQVDARGCPFVDKDGDGIPDAQDNCPDTPAGVPVGEDGCPLDSDGDGVPDYMDECPKTPAGLAVLPNGCALKGDKRLARPGEAADADGFALDRDFILHGVVFEFDSARLTAEAKRILDDVALTMEAYPDVKVDVEGHTDATGTDGYNQALSEKRSLAVVDYLVSKGVAGSMMTPVGYGESRPIASNATEEGRGENRRVVFRVTDEGN</sequence>
<dbReference type="SUPFAM" id="SSF103088">
    <property type="entry name" value="OmpA-like"/>
    <property type="match status" value="1"/>
</dbReference>
<dbReference type="EMBL" id="JAVRIC010000001">
    <property type="protein sequence ID" value="MDT0495991.1"/>
    <property type="molecule type" value="Genomic_DNA"/>
</dbReference>
<keyword evidence="8 10" id="KW-0472">Membrane</keyword>
<evidence type="ECO:0000259" key="13">
    <source>
        <dbReference type="PROSITE" id="PS51123"/>
    </source>
</evidence>
<reference evidence="14 15" key="1">
    <citation type="submission" date="2023-09" db="EMBL/GenBank/DDBJ databases">
        <authorList>
            <person name="Rey-Velasco X."/>
        </authorList>
    </citation>
    <scope>NUCLEOTIDE SEQUENCE [LARGE SCALE GENOMIC DNA]</scope>
    <source>
        <strain evidence="14 15">W345</strain>
    </source>
</reference>
<keyword evidence="5 12" id="KW-0732">Signal</keyword>
<evidence type="ECO:0000256" key="2">
    <source>
        <dbReference type="ARBA" id="ARBA00022448"/>
    </source>
</evidence>
<dbReference type="InterPro" id="IPR011250">
    <property type="entry name" value="OMP/PagP_B-barrel"/>
</dbReference>
<gene>
    <name evidence="14" type="ORF">RM530_01240</name>
</gene>
<accession>A0ABU2WFC1</accession>
<dbReference type="Gene3D" id="4.10.1080.10">
    <property type="entry name" value="TSP type-3 repeat"/>
    <property type="match status" value="2"/>
</dbReference>
<name>A0ABU2WFC1_9GAMM</name>
<protein>
    <submittedName>
        <fullName evidence="14">OmpA family protein</fullName>
    </submittedName>
</protein>
<dbReference type="InterPro" id="IPR006665">
    <property type="entry name" value="OmpA-like"/>
</dbReference>
<dbReference type="InterPro" id="IPR003367">
    <property type="entry name" value="Thrombospondin_3-like_rpt"/>
</dbReference>
<dbReference type="InterPro" id="IPR006664">
    <property type="entry name" value="OMP_bac"/>
</dbReference>
<dbReference type="Gene3D" id="3.30.1330.60">
    <property type="entry name" value="OmpA-like domain"/>
    <property type="match status" value="1"/>
</dbReference>
<dbReference type="Pfam" id="PF00691">
    <property type="entry name" value="OmpA"/>
    <property type="match status" value="1"/>
</dbReference>
<keyword evidence="7" id="KW-0626">Porin</keyword>
<organism evidence="14 15">
    <name type="scientific">Banduia mediterranea</name>
    <dbReference type="NCBI Taxonomy" id="3075609"/>
    <lineage>
        <taxon>Bacteria</taxon>
        <taxon>Pseudomonadati</taxon>
        <taxon>Pseudomonadota</taxon>
        <taxon>Gammaproteobacteria</taxon>
        <taxon>Nevskiales</taxon>
        <taxon>Algiphilaceae</taxon>
        <taxon>Banduia</taxon>
    </lineage>
</organism>